<comment type="similarity">
    <text evidence="3">Belongs to the Mical family.</text>
</comment>
<dbReference type="GO" id="GO:0071949">
    <property type="term" value="F:FAD binding"/>
    <property type="evidence" value="ECO:0007669"/>
    <property type="project" value="InterPro"/>
</dbReference>
<comment type="cofactor">
    <cofactor evidence="1">
        <name>FAD</name>
        <dbReference type="ChEBI" id="CHEBI:57692"/>
    </cofactor>
</comment>
<keyword evidence="12" id="KW-0503">Monooxygenase</keyword>
<protein>
    <recommendedName>
        <fullName evidence="4">F-actin monooxygenase</fullName>
        <ecNumber evidence="4">1.14.13.225</ecNumber>
    </recommendedName>
</protein>
<feature type="region of interest" description="Disordered" evidence="17">
    <location>
        <begin position="682"/>
        <end position="701"/>
    </location>
</feature>
<dbReference type="Proteomes" id="UP000230750">
    <property type="component" value="Unassembled WGS sequence"/>
</dbReference>
<dbReference type="OrthoDB" id="20799at2759"/>
<keyword evidence="9 16" id="KW-0862">Zinc</keyword>
<dbReference type="PROSITE" id="PS00478">
    <property type="entry name" value="LIM_DOMAIN_1"/>
    <property type="match status" value="1"/>
</dbReference>
<evidence type="ECO:0000256" key="4">
    <source>
        <dbReference type="ARBA" id="ARBA00012709"/>
    </source>
</evidence>
<dbReference type="PROSITE" id="PS50021">
    <property type="entry name" value="CH"/>
    <property type="match status" value="1"/>
</dbReference>
<dbReference type="SUPFAM" id="SSF47576">
    <property type="entry name" value="Calponin-homology domain, CH-domain"/>
    <property type="match status" value="1"/>
</dbReference>
<dbReference type="FunFam" id="3.50.50.60:FF:000004">
    <property type="entry name" value="protein-methionine sulfoxide oxidase MICAL2 isoform X1"/>
    <property type="match status" value="1"/>
</dbReference>
<dbReference type="EMBL" id="MRZV01000164">
    <property type="protein sequence ID" value="PIK56793.1"/>
    <property type="molecule type" value="Genomic_DNA"/>
</dbReference>
<feature type="compositionally biased region" description="Basic and acidic residues" evidence="17">
    <location>
        <begin position="816"/>
        <end position="844"/>
    </location>
</feature>
<dbReference type="InterPro" id="IPR001781">
    <property type="entry name" value="Znf_LIM"/>
</dbReference>
<sequence length="869" mass="98538">MRFCNGRVTSLQASLQHARQKLPRCHFKALRRILAAKTFKGIYSSFLALCEHTEVKPFVNHQTFYTSLKSKVISWKAKSLWTKLDKRANRKEYLQGKACPHTNVLVIGAGPCGLRTAIELAMLGAKVVIVEKRNSFSRNNVLHLWPFLINDLRNLGAKKFFGKFCAGAIDHISIRQLQVILMKVSLLLGVEIHYDVMFEGLEEPPEQQEGPEKIGWRARLQPLDHPVSEFEFDVIIGADGRRNTLPGFARKEFRGKLAIAITANFINRHTQQDARVEEISGVAFIFNQQFFQDLKKDTGIDLENIVYYKDETHYFVMTAKKQSLLQKGVILEDLPETARLLGHENVNHDKLQIYARQAADFSTNGQLPTLDFALNHYGLPDIPCSISHPSLPPKHAACVRERHGHKLLLTLVGDSLLEPFWPTGSGCARGFLSAFDAAWMVKSWASGNSTPLQCLAEREAIYRILAQTTPENLHKNYDGYGINPSSRSIMRGGKLLLWCQRVTETYQDVKIENMTSSWRNGLAMCAIIHRYRPQLIDFDSLKAKDMIENNQLALETAEQHLGIPPAMTAKDMASFDGPDKLSMVAYISRIYDLFKDEVPEASIVPTNAIEEDIQLASSSATSKRSFLSRLTKRMKKSGRKLSQDADRILEENEKDRGPPLSPIAMKRKSQDRKDADFQRKKQILMQGSQGSNSELDKERPEIGIRGQNKVSGLAEQLTAQFRSIAGLTEMDGHAVGNKQNGSVGSHRSNTCFFCAKHVYVMERLSAEGLFFHRDCFRCQHCDINLKVGTYCFAPDTGDGGTGKFYCRLHFSETQRKEENEKRKKAEEERQREEEERKREEERKVIHTIPEDLLTPISTPSTPTRLSVRR</sequence>
<keyword evidence="10" id="KW-0521">NADP</keyword>
<feature type="compositionally biased region" description="Basic and acidic residues" evidence="17">
    <location>
        <begin position="641"/>
        <end position="657"/>
    </location>
</feature>
<evidence type="ECO:0000256" key="7">
    <source>
        <dbReference type="ARBA" id="ARBA00022723"/>
    </source>
</evidence>
<evidence type="ECO:0000256" key="3">
    <source>
        <dbReference type="ARBA" id="ARBA00008223"/>
    </source>
</evidence>
<comment type="catalytic activity">
    <reaction evidence="15">
        <text>L-methionyl-[F-actin] + NADPH + O2 + H(+) = L-methionyl-(R)-S-oxide-[F-actin] + NADP(+) + H2O</text>
        <dbReference type="Rhea" id="RHEA:51308"/>
        <dbReference type="Rhea" id="RHEA-COMP:12953"/>
        <dbReference type="Rhea" id="RHEA-COMP:12956"/>
        <dbReference type="ChEBI" id="CHEBI:15377"/>
        <dbReference type="ChEBI" id="CHEBI:15378"/>
        <dbReference type="ChEBI" id="CHEBI:15379"/>
        <dbReference type="ChEBI" id="CHEBI:16044"/>
        <dbReference type="ChEBI" id="CHEBI:45764"/>
        <dbReference type="ChEBI" id="CHEBI:57783"/>
        <dbReference type="ChEBI" id="CHEBI:58349"/>
        <dbReference type="EC" id="1.14.13.225"/>
    </reaction>
</comment>
<evidence type="ECO:0000256" key="2">
    <source>
        <dbReference type="ARBA" id="ARBA00004496"/>
    </source>
</evidence>
<keyword evidence="14" id="KW-0009">Actin-binding</keyword>
<evidence type="ECO:0000256" key="16">
    <source>
        <dbReference type="PROSITE-ProRule" id="PRU00125"/>
    </source>
</evidence>
<dbReference type="SMART" id="SM00033">
    <property type="entry name" value="CH"/>
    <property type="match status" value="1"/>
</dbReference>
<keyword evidence="6" id="KW-0285">Flavoprotein</keyword>
<dbReference type="Pfam" id="PF25413">
    <property type="entry name" value="Rossman_Mical"/>
    <property type="match status" value="1"/>
</dbReference>
<dbReference type="Pfam" id="PF00307">
    <property type="entry name" value="CH"/>
    <property type="match status" value="1"/>
</dbReference>
<evidence type="ECO:0000313" key="21">
    <source>
        <dbReference type="Proteomes" id="UP000230750"/>
    </source>
</evidence>
<dbReference type="Pfam" id="PF01494">
    <property type="entry name" value="FAD_binding_3"/>
    <property type="match status" value="1"/>
</dbReference>
<dbReference type="PROSITE" id="PS50023">
    <property type="entry name" value="LIM_DOMAIN_2"/>
    <property type="match status" value="1"/>
</dbReference>
<evidence type="ECO:0000256" key="10">
    <source>
        <dbReference type="ARBA" id="ARBA00022857"/>
    </source>
</evidence>
<keyword evidence="11" id="KW-0560">Oxidoreductase</keyword>
<dbReference type="InterPro" id="IPR057494">
    <property type="entry name" value="Rossman_Mical"/>
</dbReference>
<feature type="compositionally biased region" description="Low complexity" evidence="17">
    <location>
        <begin position="852"/>
        <end position="869"/>
    </location>
</feature>
<dbReference type="Gene3D" id="2.10.110.10">
    <property type="entry name" value="Cysteine Rich Protein"/>
    <property type="match status" value="1"/>
</dbReference>
<feature type="domain" description="LIM zinc-binding" evidence="19">
    <location>
        <begin position="749"/>
        <end position="816"/>
    </location>
</feature>
<feature type="region of interest" description="Disordered" evidence="17">
    <location>
        <begin position="632"/>
        <end position="677"/>
    </location>
</feature>
<dbReference type="Pfam" id="PF00412">
    <property type="entry name" value="LIM"/>
    <property type="match status" value="1"/>
</dbReference>
<dbReference type="GO" id="GO:0046872">
    <property type="term" value="F:metal ion binding"/>
    <property type="evidence" value="ECO:0007669"/>
    <property type="project" value="UniProtKB-KW"/>
</dbReference>
<evidence type="ECO:0000256" key="15">
    <source>
        <dbReference type="ARBA" id="ARBA00049522"/>
    </source>
</evidence>
<feature type="domain" description="Calponin-homology (CH)" evidence="18">
    <location>
        <begin position="489"/>
        <end position="592"/>
    </location>
</feature>
<reference evidence="20" key="1">
    <citation type="journal article" date="2017" name="PLoS Biol.">
        <title>The sea cucumber genome provides insights into morphological evolution and visceral regeneration.</title>
        <authorList>
            <person name="Zhang X."/>
            <person name="Sun L."/>
            <person name="Yuan J."/>
            <person name="Sun Y."/>
            <person name="Gao Y."/>
            <person name="Zhang L."/>
            <person name="Li S."/>
            <person name="Dai H."/>
            <person name="Hamel J.F."/>
            <person name="Liu C."/>
            <person name="Yu Y."/>
            <person name="Liu S."/>
            <person name="Lin W."/>
            <person name="Guo K."/>
            <person name="Jin S."/>
            <person name="Xu P."/>
            <person name="Storey K.B."/>
            <person name="Huan P."/>
            <person name="Zhang T."/>
            <person name="Zhou Y."/>
            <person name="Zhang J."/>
            <person name="Lin C."/>
            <person name="Li X."/>
            <person name="Xing L."/>
            <person name="Huo D."/>
            <person name="Sun M."/>
            <person name="Wang L."/>
            <person name="Mercier A."/>
            <person name="Li F."/>
            <person name="Yang H."/>
            <person name="Xiang J."/>
        </authorList>
    </citation>
    <scope>NUCLEOTIDE SEQUENCE [LARGE SCALE GENOMIC DNA]</scope>
    <source>
        <strain evidence="20">Shaxun</strain>
        <tissue evidence="20">Muscle</tissue>
    </source>
</reference>
<dbReference type="InterPro" id="IPR002938">
    <property type="entry name" value="FAD-bd"/>
</dbReference>
<dbReference type="EC" id="1.14.13.225" evidence="4"/>
<evidence type="ECO:0000259" key="18">
    <source>
        <dbReference type="PROSITE" id="PS50021"/>
    </source>
</evidence>
<keyword evidence="5" id="KW-0963">Cytoplasm</keyword>
<dbReference type="AlphaFoldDB" id="A0A2G8L952"/>
<proteinExistence type="inferred from homology"/>
<name>A0A2G8L952_STIJA</name>
<comment type="subcellular location">
    <subcellularLocation>
        <location evidence="2">Cytoplasm</location>
    </subcellularLocation>
</comment>
<dbReference type="GO" id="GO:0120501">
    <property type="term" value="F:F-actin monooxygenase activity"/>
    <property type="evidence" value="ECO:0007669"/>
    <property type="project" value="UniProtKB-EC"/>
</dbReference>
<dbReference type="SUPFAM" id="SSF51905">
    <property type="entry name" value="FAD/NAD(P)-binding domain"/>
    <property type="match status" value="1"/>
</dbReference>
<dbReference type="SUPFAM" id="SSF57716">
    <property type="entry name" value="Glucocorticoid receptor-like (DNA-binding domain)"/>
    <property type="match status" value="1"/>
</dbReference>
<evidence type="ECO:0000256" key="12">
    <source>
        <dbReference type="ARBA" id="ARBA00023033"/>
    </source>
</evidence>
<evidence type="ECO:0000259" key="19">
    <source>
        <dbReference type="PROSITE" id="PS50023"/>
    </source>
</evidence>
<evidence type="ECO:0000256" key="11">
    <source>
        <dbReference type="ARBA" id="ARBA00023002"/>
    </source>
</evidence>
<evidence type="ECO:0000256" key="5">
    <source>
        <dbReference type="ARBA" id="ARBA00022490"/>
    </source>
</evidence>
<dbReference type="GO" id="GO:0005737">
    <property type="term" value="C:cytoplasm"/>
    <property type="evidence" value="ECO:0007669"/>
    <property type="project" value="UniProtKB-SubCell"/>
</dbReference>
<comment type="caution">
    <text evidence="20">The sequence shown here is derived from an EMBL/GenBank/DDBJ whole genome shotgun (WGS) entry which is preliminary data.</text>
</comment>
<evidence type="ECO:0000256" key="17">
    <source>
        <dbReference type="SAM" id="MobiDB-lite"/>
    </source>
</evidence>
<dbReference type="InterPro" id="IPR050540">
    <property type="entry name" value="F-actin_Monoox_Mical"/>
</dbReference>
<dbReference type="CDD" id="cd22198">
    <property type="entry name" value="CH_MICAL_EHBP-like"/>
    <property type="match status" value="1"/>
</dbReference>
<dbReference type="InterPro" id="IPR036872">
    <property type="entry name" value="CH_dom_sf"/>
</dbReference>
<dbReference type="PRINTS" id="PR00420">
    <property type="entry name" value="RNGMNOXGNASE"/>
</dbReference>
<dbReference type="STRING" id="307972.A0A2G8L952"/>
<keyword evidence="7 16" id="KW-0479">Metal-binding</keyword>
<dbReference type="GO" id="GO:0003779">
    <property type="term" value="F:actin binding"/>
    <property type="evidence" value="ECO:0007669"/>
    <property type="project" value="UniProtKB-KW"/>
</dbReference>
<gene>
    <name evidence="20" type="ORF">BSL78_06324</name>
</gene>
<dbReference type="PANTHER" id="PTHR23167:SF54">
    <property type="entry name" value="[F-ACTIN]-MONOOXYGENASE MICAL"/>
    <property type="match status" value="1"/>
</dbReference>
<dbReference type="PANTHER" id="PTHR23167">
    <property type="entry name" value="CALPONIN HOMOLOGY DOMAIN-CONTAINING PROTEIN DDB_G0272472-RELATED"/>
    <property type="match status" value="1"/>
</dbReference>
<evidence type="ECO:0000256" key="1">
    <source>
        <dbReference type="ARBA" id="ARBA00001974"/>
    </source>
</evidence>
<evidence type="ECO:0000313" key="20">
    <source>
        <dbReference type="EMBL" id="PIK56793.1"/>
    </source>
</evidence>
<evidence type="ECO:0000256" key="8">
    <source>
        <dbReference type="ARBA" id="ARBA00022827"/>
    </source>
</evidence>
<dbReference type="SMART" id="SM00132">
    <property type="entry name" value="LIM"/>
    <property type="match status" value="1"/>
</dbReference>
<keyword evidence="13 16" id="KW-0440">LIM domain</keyword>
<dbReference type="InterPro" id="IPR036188">
    <property type="entry name" value="FAD/NAD-bd_sf"/>
</dbReference>
<evidence type="ECO:0000256" key="9">
    <source>
        <dbReference type="ARBA" id="ARBA00022833"/>
    </source>
</evidence>
<organism evidence="20 21">
    <name type="scientific">Stichopus japonicus</name>
    <name type="common">Sea cucumber</name>
    <dbReference type="NCBI Taxonomy" id="307972"/>
    <lineage>
        <taxon>Eukaryota</taxon>
        <taxon>Metazoa</taxon>
        <taxon>Echinodermata</taxon>
        <taxon>Eleutherozoa</taxon>
        <taxon>Echinozoa</taxon>
        <taxon>Holothuroidea</taxon>
        <taxon>Aspidochirotacea</taxon>
        <taxon>Aspidochirotida</taxon>
        <taxon>Stichopodidae</taxon>
        <taxon>Apostichopus</taxon>
    </lineage>
</organism>
<keyword evidence="8" id="KW-0274">FAD</keyword>
<accession>A0A2G8L952</accession>
<dbReference type="Gene3D" id="3.50.50.60">
    <property type="entry name" value="FAD/NAD(P)-binding domain"/>
    <property type="match status" value="1"/>
</dbReference>
<evidence type="ECO:0000256" key="13">
    <source>
        <dbReference type="ARBA" id="ARBA00023038"/>
    </source>
</evidence>
<keyword evidence="21" id="KW-1185">Reference proteome</keyword>
<evidence type="ECO:0000256" key="14">
    <source>
        <dbReference type="ARBA" id="ARBA00023203"/>
    </source>
</evidence>
<evidence type="ECO:0000256" key="6">
    <source>
        <dbReference type="ARBA" id="ARBA00022630"/>
    </source>
</evidence>
<dbReference type="InterPro" id="IPR001715">
    <property type="entry name" value="CH_dom"/>
</dbReference>
<feature type="region of interest" description="Disordered" evidence="17">
    <location>
        <begin position="816"/>
        <end position="869"/>
    </location>
</feature>